<comment type="function">
    <text evidence="9">Part of the Rad50/Mre11 complex, which is involved in the early steps of DNA double-strand break (DSB) repair. The complex may facilitate opening of the processed DNA ends to aid in the recruitment of HerA and NurA. Rad50 controls the balance between DNA end bridging and DNA resection via ATP-dependent structural rearrangements of the Rad50/Mre11 complex.</text>
</comment>
<feature type="domain" description="Zinc-hook" evidence="11">
    <location>
        <begin position="394"/>
        <end position="491"/>
    </location>
</feature>
<dbReference type="NCBIfam" id="NF003034">
    <property type="entry name" value="PRK03918.1"/>
    <property type="match status" value="1"/>
</dbReference>
<organism evidence="13">
    <name type="scientific">Archaeoglobus fulgidus</name>
    <dbReference type="NCBI Taxonomy" id="2234"/>
    <lineage>
        <taxon>Archaea</taxon>
        <taxon>Methanobacteriati</taxon>
        <taxon>Methanobacteriota</taxon>
        <taxon>Archaeoglobi</taxon>
        <taxon>Archaeoglobales</taxon>
        <taxon>Archaeoglobaceae</taxon>
        <taxon>Archaeoglobus</taxon>
    </lineage>
</organism>
<dbReference type="InterPro" id="IPR004953">
    <property type="entry name" value="EB1_C"/>
</dbReference>
<dbReference type="InterPro" id="IPR027417">
    <property type="entry name" value="P-loop_NTPase"/>
</dbReference>
<evidence type="ECO:0000256" key="7">
    <source>
        <dbReference type="ARBA" id="ARBA00023054"/>
    </source>
</evidence>
<dbReference type="GO" id="GO:0016887">
    <property type="term" value="F:ATP hydrolysis activity"/>
    <property type="evidence" value="ECO:0007669"/>
    <property type="project" value="UniProtKB-UniRule"/>
</dbReference>
<evidence type="ECO:0000256" key="9">
    <source>
        <dbReference type="HAMAP-Rule" id="MF_00449"/>
    </source>
</evidence>
<name>A0A7J2TIF5_ARCFL</name>
<feature type="domain" description="EB1 C-terminal" evidence="12">
    <location>
        <begin position="290"/>
        <end position="363"/>
    </location>
</feature>
<evidence type="ECO:0000256" key="5">
    <source>
        <dbReference type="ARBA" id="ARBA00022833"/>
    </source>
</evidence>
<evidence type="ECO:0000313" key="13">
    <source>
        <dbReference type="EMBL" id="HEH34974.1"/>
    </source>
</evidence>
<comment type="subunit">
    <text evidence="9">Homodimer. Forms a heterotetramer composed of two Mre11 subunits and two Rad50 subunits.</text>
</comment>
<dbReference type="Gene3D" id="6.10.250.70">
    <property type="match status" value="1"/>
</dbReference>
<feature type="coiled-coil region" evidence="9">
    <location>
        <begin position="608"/>
        <end position="635"/>
    </location>
</feature>
<keyword evidence="7 9" id="KW-0175">Coiled coil</keyword>
<dbReference type="InterPro" id="IPR022982">
    <property type="entry name" value="Rad50_ATPase_archaeal"/>
</dbReference>
<dbReference type="Gene3D" id="1.10.287.510">
    <property type="entry name" value="Helix hairpin bin"/>
    <property type="match status" value="1"/>
</dbReference>
<dbReference type="InterPro" id="IPR038729">
    <property type="entry name" value="Rad50/SbcC_AAA"/>
</dbReference>
<comment type="domain">
    <text evidence="9">The two conserved Cys that bind zinc constitute the zinc-hook, which separates the large intramolecular coiled coil regions. The 2 Cys residues coordinate one molecule of zinc with the help of the 2 Cys residues of the zinc-hook of another Rad50 molecule, thereby forming a V-shaped homodimer.</text>
</comment>
<evidence type="ECO:0000256" key="8">
    <source>
        <dbReference type="ARBA" id="ARBA00023204"/>
    </source>
</evidence>
<feature type="binding site" evidence="9">
    <location>
        <begin position="32"/>
        <end position="38"/>
    </location>
    <ligand>
        <name>ATP</name>
        <dbReference type="ChEBI" id="CHEBI:30616"/>
    </ligand>
</feature>
<feature type="binding site" evidence="9 10">
    <location>
        <position position="442"/>
    </location>
    <ligand>
        <name>Zn(2+)</name>
        <dbReference type="ChEBI" id="CHEBI:29105"/>
    </ligand>
</feature>
<evidence type="ECO:0000256" key="2">
    <source>
        <dbReference type="ARBA" id="ARBA00022741"/>
    </source>
</evidence>
<keyword evidence="8 9" id="KW-0234">DNA repair</keyword>
<comment type="similarity">
    <text evidence="9">Belongs to the SMC family. RAD50 subfamily.</text>
</comment>
<evidence type="ECO:0000259" key="11">
    <source>
        <dbReference type="PROSITE" id="PS51131"/>
    </source>
</evidence>
<comment type="caution">
    <text evidence="13">The sequence shown here is derived from an EMBL/GenBank/DDBJ whole genome shotgun (WGS) entry which is preliminary data.</text>
</comment>
<dbReference type="Pfam" id="PF04423">
    <property type="entry name" value="Rad50_zn_hook"/>
    <property type="match status" value="1"/>
</dbReference>
<dbReference type="PANTHER" id="PTHR32114">
    <property type="entry name" value="ABC TRANSPORTER ABCH.3"/>
    <property type="match status" value="1"/>
</dbReference>
<dbReference type="Pfam" id="PF13476">
    <property type="entry name" value="AAA_23"/>
    <property type="match status" value="1"/>
</dbReference>
<dbReference type="InterPro" id="IPR013134">
    <property type="entry name" value="Zn_hook_RAD50"/>
</dbReference>
<feature type="coiled-coil region" evidence="9">
    <location>
        <begin position="153"/>
        <end position="363"/>
    </location>
</feature>
<feature type="binding site" evidence="9">
    <location>
        <begin position="793"/>
        <end position="798"/>
    </location>
    <ligand>
        <name>ATP</name>
        <dbReference type="ChEBI" id="CHEBI:30616"/>
    </ligand>
</feature>
<dbReference type="EMBL" id="DSLA01000036">
    <property type="protein sequence ID" value="HEH34974.1"/>
    <property type="molecule type" value="Genomic_DNA"/>
</dbReference>
<dbReference type="SUPFAM" id="SSF52540">
    <property type="entry name" value="P-loop containing nucleoside triphosphate hydrolases"/>
    <property type="match status" value="2"/>
</dbReference>
<dbReference type="GO" id="GO:0005524">
    <property type="term" value="F:ATP binding"/>
    <property type="evidence" value="ECO:0007669"/>
    <property type="project" value="UniProtKB-UniRule"/>
</dbReference>
<feature type="binding site" evidence="9">
    <location>
        <position position="130"/>
    </location>
    <ligand>
        <name>ATP</name>
        <dbReference type="ChEBI" id="CHEBI:30616"/>
    </ligand>
</feature>
<dbReference type="GO" id="GO:0008017">
    <property type="term" value="F:microtubule binding"/>
    <property type="evidence" value="ECO:0007669"/>
    <property type="project" value="InterPro"/>
</dbReference>
<dbReference type="Gene3D" id="3.40.50.300">
    <property type="entry name" value="P-loop containing nucleotide triphosphate hydrolases"/>
    <property type="match status" value="2"/>
</dbReference>
<dbReference type="GO" id="GO:0006302">
    <property type="term" value="P:double-strand break repair"/>
    <property type="evidence" value="ECO:0007669"/>
    <property type="project" value="UniProtKB-UniRule"/>
</dbReference>
<keyword evidence="2 9" id="KW-0547">Nucleotide-binding</keyword>
<evidence type="ECO:0000256" key="10">
    <source>
        <dbReference type="PROSITE-ProRule" id="PRU00471"/>
    </source>
</evidence>
<dbReference type="PANTHER" id="PTHR32114:SF2">
    <property type="entry name" value="ABC TRANSPORTER ABCH.3"/>
    <property type="match status" value="1"/>
</dbReference>
<evidence type="ECO:0000256" key="3">
    <source>
        <dbReference type="ARBA" id="ARBA00022763"/>
    </source>
</evidence>
<gene>
    <name evidence="9" type="primary">rad50</name>
    <name evidence="13" type="ORF">ENP88_02220</name>
</gene>
<feature type="binding site" evidence="9">
    <location>
        <position position="12"/>
    </location>
    <ligand>
        <name>ATP</name>
        <dbReference type="ChEBI" id="CHEBI:30616"/>
    </ligand>
</feature>
<evidence type="ECO:0000256" key="1">
    <source>
        <dbReference type="ARBA" id="ARBA00022723"/>
    </source>
</evidence>
<protein>
    <recommendedName>
        <fullName evidence="9">DNA double-strand break repair Rad50 ATPase</fullName>
    </recommendedName>
</protein>
<dbReference type="GO" id="GO:0008270">
    <property type="term" value="F:zinc ion binding"/>
    <property type="evidence" value="ECO:0007669"/>
    <property type="project" value="UniProtKB-UniRule"/>
</dbReference>
<evidence type="ECO:0000259" key="12">
    <source>
        <dbReference type="PROSITE" id="PS51230"/>
    </source>
</evidence>
<proteinExistence type="inferred from homology"/>
<evidence type="ECO:0000256" key="6">
    <source>
        <dbReference type="ARBA" id="ARBA00022840"/>
    </source>
</evidence>
<dbReference type="HAMAP" id="MF_00449">
    <property type="entry name" value="RAD50"/>
    <property type="match status" value="1"/>
</dbReference>
<evidence type="ECO:0000256" key="4">
    <source>
        <dbReference type="ARBA" id="ARBA00022801"/>
    </source>
</evidence>
<reference evidence="13" key="1">
    <citation type="journal article" date="2020" name="mSystems">
        <title>Genome- and Community-Level Interaction Insights into Carbon Utilization and Element Cycling Functions of Hydrothermarchaeota in Hydrothermal Sediment.</title>
        <authorList>
            <person name="Zhou Z."/>
            <person name="Liu Y."/>
            <person name="Xu W."/>
            <person name="Pan J."/>
            <person name="Luo Z.H."/>
            <person name="Li M."/>
        </authorList>
    </citation>
    <scope>NUCLEOTIDE SEQUENCE [LARGE SCALE GENOMIC DNA]</scope>
    <source>
        <strain evidence="13">SpSt-26</strain>
    </source>
</reference>
<keyword evidence="4 9" id="KW-0378">Hydrolase</keyword>
<keyword evidence="5 9" id="KW-0862">Zinc</keyword>
<keyword evidence="3 9" id="KW-0227">DNA damage</keyword>
<feature type="coiled-coil region" evidence="9">
    <location>
        <begin position="455"/>
        <end position="579"/>
    </location>
</feature>
<dbReference type="SUPFAM" id="SSF75712">
    <property type="entry name" value="Rad50 coiled-coil Zn hook"/>
    <property type="match status" value="1"/>
</dbReference>
<dbReference type="PROSITE" id="PS51230">
    <property type="entry name" value="EB1_C"/>
    <property type="match status" value="1"/>
</dbReference>
<keyword evidence="1 9" id="KW-0479">Metal-binding</keyword>
<dbReference type="Gene3D" id="1.20.5.1700">
    <property type="match status" value="1"/>
</dbReference>
<dbReference type="AlphaFoldDB" id="A0A7J2TIF5"/>
<comment type="cofactor">
    <cofactor evidence="9">
        <name>Zn(2+)</name>
        <dbReference type="ChEBI" id="CHEBI:29105"/>
    </cofactor>
    <text evidence="9">Binds 1 zinc ion per homodimer.</text>
</comment>
<feature type="binding site" evidence="9 10">
    <location>
        <position position="439"/>
    </location>
    <ligand>
        <name>Zn(2+)</name>
        <dbReference type="ChEBI" id="CHEBI:29105"/>
    </ligand>
</feature>
<sequence>MILNEIVIKNFKSHLNTRISFEKGINLIMGRNGAGKSSILEAILIALYGIRPPMRKDDFLHMGTSDYSLELRFELNGKNYRIIRNSSGSSLLHSEPRGDLIIEGDKRISEWIEKNFLPFHVFTGAIYVRQGEIEAIISDESGREKIIRKITRIEDYENAYRNLGQVIRELRVEMEKHMELMKQKGECERRLKEKDEEIEKIRKEIEECGKRLESLKKEQSRILEEKKNFDDLKKEIEKLREQVLRINGEIKGLREKLEILQNQKEELEAKSIELRKKYEKMVSLNEKARNYIELENVYREVSKASQDLDSKMKKLEIEREGYFNELKKCEEEIQNLEGIRKEILELRKRIEDLRTDTEKWEQIKLKVERKAQIEKILSEKGYSAEKIDQMFSVVQKARERDKSLKEIFSSISMEKGSLLSEKKRLEEIVEKIKTLKGICPVCGRELTDFHRDELLKKFSLEMEKLRNELLRIDERERKLIEERKKVEEILGKQDIVLKYKQLVDELRKISEELKGFDVERLKESSTEAERILSRIEFLEESEKKSQKFAERHKEVLEKLKEIEGRILEIKRQKEKVDERISKLGFRSIEELENSVSELRKFYDEWLSLKSSEIELEEVEKKKKALIAELEKCESLLNERVQECKECESKIEEFLKIYDERRHLELEELEKGISREIAVLEERLQVLNRSVEAMLKDREYLQRQLEMILESERKAKAIENAIPELEKIREKFLSYKNQIAEVALKEVERYASEIFEEFTGGKYSGIRLKRVVEYGKEKLKIFVIHQGVERETSFLSGGEMIALGLAFRLALSMFESGGKIQLLIIDEPTPFLDEERRRKLVEIMMSYLQRIPQVIVVSHDEELRDAADRVIKVEYRGGASFVEAQR</sequence>
<keyword evidence="6 9" id="KW-0067">ATP-binding</keyword>
<dbReference type="PROSITE" id="PS51131">
    <property type="entry name" value="ZN_HOOK"/>
    <property type="match status" value="1"/>
</dbReference>
<accession>A0A7J2TIF5</accession>
<feature type="coiled-coil region" evidence="9">
    <location>
        <begin position="676"/>
        <end position="727"/>
    </location>
</feature>